<keyword evidence="3" id="KW-1185">Reference proteome</keyword>
<sequence>MEVWQVVVTIAEGWEGVQRREGDTLYSPRAFHHSLTNSSLVTTDNNSTTPTLVRPGKDKRVSHALP</sequence>
<feature type="compositionally biased region" description="Polar residues" evidence="1">
    <location>
        <begin position="37"/>
        <end position="51"/>
    </location>
</feature>
<dbReference type="EMBL" id="JAWZYT010001075">
    <property type="protein sequence ID" value="KAK4315834.1"/>
    <property type="molecule type" value="Genomic_DNA"/>
</dbReference>
<dbReference type="AlphaFoldDB" id="A0AAE1PWW8"/>
<evidence type="ECO:0000256" key="1">
    <source>
        <dbReference type="SAM" id="MobiDB-lite"/>
    </source>
</evidence>
<gene>
    <name evidence="2" type="ORF">Pmani_012951</name>
</gene>
<evidence type="ECO:0000313" key="3">
    <source>
        <dbReference type="Proteomes" id="UP001292094"/>
    </source>
</evidence>
<proteinExistence type="predicted"/>
<comment type="caution">
    <text evidence="2">The sequence shown here is derived from an EMBL/GenBank/DDBJ whole genome shotgun (WGS) entry which is preliminary data.</text>
</comment>
<organism evidence="2 3">
    <name type="scientific">Petrolisthes manimaculis</name>
    <dbReference type="NCBI Taxonomy" id="1843537"/>
    <lineage>
        <taxon>Eukaryota</taxon>
        <taxon>Metazoa</taxon>
        <taxon>Ecdysozoa</taxon>
        <taxon>Arthropoda</taxon>
        <taxon>Crustacea</taxon>
        <taxon>Multicrustacea</taxon>
        <taxon>Malacostraca</taxon>
        <taxon>Eumalacostraca</taxon>
        <taxon>Eucarida</taxon>
        <taxon>Decapoda</taxon>
        <taxon>Pleocyemata</taxon>
        <taxon>Anomura</taxon>
        <taxon>Galatheoidea</taxon>
        <taxon>Porcellanidae</taxon>
        <taxon>Petrolisthes</taxon>
    </lineage>
</organism>
<feature type="region of interest" description="Disordered" evidence="1">
    <location>
        <begin position="37"/>
        <end position="66"/>
    </location>
</feature>
<dbReference type="Proteomes" id="UP001292094">
    <property type="component" value="Unassembled WGS sequence"/>
</dbReference>
<name>A0AAE1PWW8_9EUCA</name>
<feature type="compositionally biased region" description="Basic and acidic residues" evidence="1">
    <location>
        <begin position="55"/>
        <end position="66"/>
    </location>
</feature>
<reference evidence="2" key="1">
    <citation type="submission" date="2023-11" db="EMBL/GenBank/DDBJ databases">
        <title>Genome assemblies of two species of porcelain crab, Petrolisthes cinctipes and Petrolisthes manimaculis (Anomura: Porcellanidae).</title>
        <authorList>
            <person name="Angst P."/>
        </authorList>
    </citation>
    <scope>NUCLEOTIDE SEQUENCE</scope>
    <source>
        <strain evidence="2">PB745_02</strain>
        <tissue evidence="2">Gill</tissue>
    </source>
</reference>
<protein>
    <submittedName>
        <fullName evidence="2">Uncharacterized protein</fullName>
    </submittedName>
</protein>
<evidence type="ECO:0000313" key="2">
    <source>
        <dbReference type="EMBL" id="KAK4315834.1"/>
    </source>
</evidence>
<accession>A0AAE1PWW8</accession>